<feature type="transmembrane region" description="Helical" evidence="5">
    <location>
        <begin position="12"/>
        <end position="32"/>
    </location>
</feature>
<organism evidence="6 7">
    <name type="scientific">Orchesella dallaii</name>
    <dbReference type="NCBI Taxonomy" id="48710"/>
    <lineage>
        <taxon>Eukaryota</taxon>
        <taxon>Metazoa</taxon>
        <taxon>Ecdysozoa</taxon>
        <taxon>Arthropoda</taxon>
        <taxon>Hexapoda</taxon>
        <taxon>Collembola</taxon>
        <taxon>Entomobryomorpha</taxon>
        <taxon>Entomobryoidea</taxon>
        <taxon>Orchesellidae</taxon>
        <taxon>Orchesellinae</taxon>
        <taxon>Orchesella</taxon>
    </lineage>
</organism>
<sequence length="220" mass="23689">MWGGFRCSRNSLLILNVFYIAVAICLIDLATHAHTSNGLLGLPIIGGIIACGVFLLIVSIGGIYATVKHHQVLLFFYMVILFVLFIIQFSIACACLAVSQTTQKQLAQQGWQSVGNATKDAVQSQFQCCGYNNLNDTGALGHPSCDDIVACGGDCTGLKENETCNCPTCSVKIQEVIGEAFQLTGGVSLFFSFTEFIGVWLTVRYRNQKDPSGGNPSAFL</sequence>
<evidence type="ECO:0000256" key="3">
    <source>
        <dbReference type="ARBA" id="ARBA00022989"/>
    </source>
</evidence>
<evidence type="ECO:0000256" key="1">
    <source>
        <dbReference type="ARBA" id="ARBA00004141"/>
    </source>
</evidence>
<keyword evidence="2 5" id="KW-0812">Transmembrane</keyword>
<reference evidence="6 7" key="1">
    <citation type="submission" date="2024-08" db="EMBL/GenBank/DDBJ databases">
        <authorList>
            <person name="Cucini C."/>
            <person name="Frati F."/>
        </authorList>
    </citation>
    <scope>NUCLEOTIDE SEQUENCE [LARGE SCALE GENOMIC DNA]</scope>
</reference>
<accession>A0ABP1QUE9</accession>
<dbReference type="InterPro" id="IPR008952">
    <property type="entry name" value="Tetraspanin_EC2_sf"/>
</dbReference>
<keyword evidence="4 5" id="KW-0472">Membrane</keyword>
<dbReference type="Pfam" id="PF00335">
    <property type="entry name" value="Tetraspanin"/>
    <property type="match status" value="1"/>
</dbReference>
<proteinExistence type="predicted"/>
<feature type="transmembrane region" description="Helical" evidence="5">
    <location>
        <begin position="74"/>
        <end position="99"/>
    </location>
</feature>
<evidence type="ECO:0000256" key="5">
    <source>
        <dbReference type="SAM" id="Phobius"/>
    </source>
</evidence>
<dbReference type="InterPro" id="IPR018499">
    <property type="entry name" value="Tetraspanin/Peripherin"/>
</dbReference>
<protein>
    <recommendedName>
        <fullName evidence="8">Tetraspanin-31</fullName>
    </recommendedName>
</protein>
<dbReference type="EMBL" id="CAXLJM020000046">
    <property type="protein sequence ID" value="CAL8111914.1"/>
    <property type="molecule type" value="Genomic_DNA"/>
</dbReference>
<evidence type="ECO:0000313" key="6">
    <source>
        <dbReference type="EMBL" id="CAL8111914.1"/>
    </source>
</evidence>
<gene>
    <name evidence="6" type="ORF">ODALV1_LOCUS15413</name>
</gene>
<evidence type="ECO:0008006" key="8">
    <source>
        <dbReference type="Google" id="ProtNLM"/>
    </source>
</evidence>
<feature type="transmembrane region" description="Helical" evidence="5">
    <location>
        <begin position="44"/>
        <end position="67"/>
    </location>
</feature>
<dbReference type="PANTHER" id="PTHR19282">
    <property type="entry name" value="TETRASPANIN"/>
    <property type="match status" value="1"/>
</dbReference>
<dbReference type="SUPFAM" id="SSF48652">
    <property type="entry name" value="Tetraspanin"/>
    <property type="match status" value="1"/>
</dbReference>
<evidence type="ECO:0000256" key="4">
    <source>
        <dbReference type="ARBA" id="ARBA00023136"/>
    </source>
</evidence>
<comment type="caution">
    <text evidence="6">The sequence shown here is derived from an EMBL/GenBank/DDBJ whole genome shotgun (WGS) entry which is preliminary data.</text>
</comment>
<name>A0ABP1QUE9_9HEXA</name>
<dbReference type="PANTHER" id="PTHR19282:SF452">
    <property type="entry name" value="LD03691P"/>
    <property type="match status" value="1"/>
</dbReference>
<dbReference type="Proteomes" id="UP001642540">
    <property type="component" value="Unassembled WGS sequence"/>
</dbReference>
<keyword evidence="7" id="KW-1185">Reference proteome</keyword>
<evidence type="ECO:0000313" key="7">
    <source>
        <dbReference type="Proteomes" id="UP001642540"/>
    </source>
</evidence>
<comment type="subcellular location">
    <subcellularLocation>
        <location evidence="1">Membrane</location>
        <topology evidence="1">Multi-pass membrane protein</topology>
    </subcellularLocation>
</comment>
<evidence type="ECO:0000256" key="2">
    <source>
        <dbReference type="ARBA" id="ARBA00022692"/>
    </source>
</evidence>
<keyword evidence="3 5" id="KW-1133">Transmembrane helix</keyword>